<dbReference type="RefSeq" id="WP_068666401.1">
    <property type="nucleotide sequence ID" value="NZ_CP015520.1"/>
</dbReference>
<evidence type="ECO:0008006" key="3">
    <source>
        <dbReference type="Google" id="ProtNLM"/>
    </source>
</evidence>
<dbReference type="InterPro" id="IPR011990">
    <property type="entry name" value="TPR-like_helical_dom_sf"/>
</dbReference>
<dbReference type="AlphaFoldDB" id="A0A172WI10"/>
<sequence length="276" mass="31637">MEKLDEFFKSLIGERNGKSDLEILEEIEGYLQTGGVDEAIAQLKNLEKEQNIFLALRMIMRSIVSQLDELNQLGTITQEDLQKVHEKVKELIPIVNTVFNSRYRALLMADLSVLFYCLNDELNGDMALRTAIDLARNHDDVLRDIMMCFIRKGLLNKAGYAIKMVREPEKLNVVLVQLAEMFYRAGDMKKARLIIDHIASPFHKTMAFYYIAAIEAEHNKEEALKILDAAFQMAEKVKDPEARFELTLKLYELKHSILGNTFSLKEILSRKGGPPQ</sequence>
<dbReference type="EMBL" id="CP015520">
    <property type="protein sequence ID" value="ANF23087.1"/>
    <property type="molecule type" value="Genomic_DNA"/>
</dbReference>
<evidence type="ECO:0000313" key="1">
    <source>
        <dbReference type="EMBL" id="ANF23087.1"/>
    </source>
</evidence>
<dbReference type="Proteomes" id="UP000076969">
    <property type="component" value="Chromosome"/>
</dbReference>
<dbReference type="KEGG" id="tpie:A7C91_07850"/>
<dbReference type="OrthoDB" id="92924at2157"/>
<gene>
    <name evidence="1" type="ORF">A7C91_07850</name>
</gene>
<dbReference type="GeneID" id="28496098"/>
<evidence type="ECO:0000313" key="2">
    <source>
        <dbReference type="Proteomes" id="UP000076969"/>
    </source>
</evidence>
<dbReference type="STRING" id="1712654.A7C91_07850"/>
<name>A0A172WI10_9EURY</name>
<organism evidence="1 2">
    <name type="scientific">Thermococcus piezophilus</name>
    <dbReference type="NCBI Taxonomy" id="1712654"/>
    <lineage>
        <taxon>Archaea</taxon>
        <taxon>Methanobacteriati</taxon>
        <taxon>Methanobacteriota</taxon>
        <taxon>Thermococci</taxon>
        <taxon>Thermococcales</taxon>
        <taxon>Thermococcaceae</taxon>
        <taxon>Thermococcus</taxon>
    </lineage>
</organism>
<keyword evidence="2" id="KW-1185">Reference proteome</keyword>
<accession>A0A172WI10</accession>
<dbReference type="Gene3D" id="1.25.40.10">
    <property type="entry name" value="Tetratricopeptide repeat domain"/>
    <property type="match status" value="1"/>
</dbReference>
<proteinExistence type="predicted"/>
<reference evidence="2" key="1">
    <citation type="journal article" date="2016" name="Syst. Appl. Microbiol.">
        <title>Thermococcus piezophilus sp. nov., a novel hyperthermophilic and piezophilic archaeon with a broad pressure range for growth, isolated from a deepest hydrothermal vent at the Mid-Cayman Rise.</title>
        <authorList>
            <person name="Dalmasso C."/>
            <person name="Oger P."/>
            <person name="Selva G."/>
            <person name="Courtine D."/>
            <person name="L'Haridon S."/>
            <person name="Garlaschelli A."/>
            <person name="Roussel E."/>
            <person name="Miyazaki J."/>
            <person name="Reveillaud J."/>
            <person name="Jebbar M."/>
            <person name="Takai K."/>
            <person name="Maignien L."/>
            <person name="Alain K."/>
        </authorList>
    </citation>
    <scope>NUCLEOTIDE SEQUENCE [LARGE SCALE GENOMIC DNA]</scope>
    <source>
        <strain evidence="2">CDGS</strain>
    </source>
</reference>
<protein>
    <recommendedName>
        <fullName evidence="3">Tetratricopeptide repeat protein</fullName>
    </recommendedName>
</protein>